<dbReference type="OrthoDB" id="9801421at2"/>
<keyword evidence="2" id="KW-0645">Protease</keyword>
<dbReference type="GO" id="GO:0006508">
    <property type="term" value="P:proteolysis"/>
    <property type="evidence" value="ECO:0007669"/>
    <property type="project" value="UniProtKB-KW"/>
</dbReference>
<dbReference type="Proteomes" id="UP000187085">
    <property type="component" value="Unassembled WGS sequence"/>
</dbReference>
<dbReference type="Gene3D" id="3.40.50.1820">
    <property type="entry name" value="alpha/beta hydrolase"/>
    <property type="match status" value="1"/>
</dbReference>
<evidence type="ECO:0000256" key="3">
    <source>
        <dbReference type="ARBA" id="ARBA00022801"/>
    </source>
</evidence>
<evidence type="ECO:0000313" key="8">
    <source>
        <dbReference type="Proteomes" id="UP000187085"/>
    </source>
</evidence>
<dbReference type="EMBL" id="MRDE01000067">
    <property type="protein sequence ID" value="OMH23952.1"/>
    <property type="molecule type" value="Genomic_DNA"/>
</dbReference>
<gene>
    <name evidence="7" type="ORF">BKD30_10020</name>
</gene>
<evidence type="ECO:0000256" key="2">
    <source>
        <dbReference type="ARBA" id="ARBA00022670"/>
    </source>
</evidence>
<dbReference type="PRINTS" id="PR00862">
    <property type="entry name" value="PROLIGOPTASE"/>
</dbReference>
<dbReference type="GO" id="GO:0004252">
    <property type="term" value="F:serine-type endopeptidase activity"/>
    <property type="evidence" value="ECO:0007669"/>
    <property type="project" value="InterPro"/>
</dbReference>
<accession>A0A1R1L8U5</accession>
<dbReference type="Gene3D" id="2.130.10.120">
    <property type="entry name" value="Prolyl oligopeptidase, N-terminal domain"/>
    <property type="match status" value="1"/>
</dbReference>
<dbReference type="PANTHER" id="PTHR11757">
    <property type="entry name" value="PROTEASE FAMILY S9A OLIGOPEPTIDASE"/>
    <property type="match status" value="1"/>
</dbReference>
<dbReference type="SUPFAM" id="SSF53474">
    <property type="entry name" value="alpha/beta-Hydrolases"/>
    <property type="match status" value="1"/>
</dbReference>
<feature type="domain" description="Peptidase S9A N-terminal" evidence="6">
    <location>
        <begin position="16"/>
        <end position="438"/>
    </location>
</feature>
<dbReference type="STRING" id="554083.BKD30_10020"/>
<keyword evidence="8" id="KW-1185">Reference proteome</keyword>
<name>A0A1R1L8U5_9MICC</name>
<evidence type="ECO:0000256" key="4">
    <source>
        <dbReference type="ARBA" id="ARBA00022825"/>
    </source>
</evidence>
<dbReference type="PANTHER" id="PTHR11757:SF19">
    <property type="entry name" value="PROLYL ENDOPEPTIDASE-LIKE"/>
    <property type="match status" value="1"/>
</dbReference>
<evidence type="ECO:0000259" key="5">
    <source>
        <dbReference type="Pfam" id="PF00326"/>
    </source>
</evidence>
<evidence type="ECO:0000256" key="1">
    <source>
        <dbReference type="ARBA" id="ARBA00005228"/>
    </source>
</evidence>
<sequence length="746" mass="82264">MSEHVNPTSPLALPTPPVARRIPVERTHHGDTLVDDYEWLREKSDPEVLAHLTAENAYTEAVTAGQQPLRERIFDEIKSRTQETDLSVPSRRHGWWYYSRTVEGGQHAVHCRVHAEGDGTELAHWEPPVIEPGAPLDGEQVLLDGNAEAENLPFFSLGSFTVSDDGNLLAWGVDDAGDERFTIRVKDLRTGELLPDVIEDTFYDAQFHPDGGSLYYTVVDAAWRPHQLRRHVLGTPSTADQIVAREDDPGMWLGAEISANRRWLVVTSGNSEYSETRLQRVGGDDGKHADDGFQVVIDRTDRVLYDVEPVVLDGQDRFVLLHNHQAVNSAVALMDPADAGKPVAEQTWTPVIEHRSTVRLSGIASNRTHLFVAARRETTERVQVLELAGVGTSEQRPETEPRFEEELYSASLIGAEYEAPVARLTYTSFLTPPRVYDYFPTLDGTTRDAADGASDDSAAAPALALRKETPVLGGYDPARYRAERAWATARDGARIPVSIVRRADVEPGGRHPVIQYGYGSYEISIDPAFSVARLSLLDRGVVFVVAHVRGGGELGRPWYEDGKKLAKRHSFTDFVDVTDYLVSSGWADPARIVATGGSAGGLLMGAVANLAPQKYRAIVAVVPFVDALTTILDPELPLSALEWEEWGNPITDPEVYAYMRGYSPYENIAPVAYPRIAAITSLNDTRVFYVEPAKWVARLREVGTGAEPIVLKTEMDGGHGGASGRYEKWRDTAFQYAFMLDALGLG</sequence>
<keyword evidence="3" id="KW-0378">Hydrolase</keyword>
<protein>
    <submittedName>
        <fullName evidence="7">Oligopeptidase B</fullName>
    </submittedName>
</protein>
<comment type="similarity">
    <text evidence="1">Belongs to the peptidase S9A family.</text>
</comment>
<reference evidence="7 8" key="1">
    <citation type="submission" date="2016-12" db="EMBL/GenBank/DDBJ databases">
        <title>Draft genome of Tersicoccus phoenicis 1P05MA.</title>
        <authorList>
            <person name="Nakajima Y."/>
            <person name="Yoshizawa S."/>
            <person name="Nakamura K."/>
            <person name="Ogura Y."/>
            <person name="Hayashi T."/>
            <person name="Kogure K."/>
        </authorList>
    </citation>
    <scope>NUCLEOTIDE SEQUENCE [LARGE SCALE GENOMIC DNA]</scope>
    <source>
        <strain evidence="7 8">1p05MA</strain>
    </source>
</reference>
<organism evidence="7 8">
    <name type="scientific">Tersicoccus phoenicis</name>
    <dbReference type="NCBI Taxonomy" id="554083"/>
    <lineage>
        <taxon>Bacteria</taxon>
        <taxon>Bacillati</taxon>
        <taxon>Actinomycetota</taxon>
        <taxon>Actinomycetes</taxon>
        <taxon>Micrococcales</taxon>
        <taxon>Micrococcaceae</taxon>
        <taxon>Tersicoccus</taxon>
    </lineage>
</organism>
<dbReference type="AlphaFoldDB" id="A0A1R1L8U5"/>
<keyword evidence="4" id="KW-0720">Serine protease</keyword>
<dbReference type="Pfam" id="PF00326">
    <property type="entry name" value="Peptidase_S9"/>
    <property type="match status" value="1"/>
</dbReference>
<proteinExistence type="inferred from homology"/>
<dbReference type="InterPro" id="IPR001375">
    <property type="entry name" value="Peptidase_S9_cat"/>
</dbReference>
<feature type="domain" description="Peptidase S9 prolyl oligopeptidase catalytic" evidence="5">
    <location>
        <begin position="528"/>
        <end position="744"/>
    </location>
</feature>
<dbReference type="InterPro" id="IPR023302">
    <property type="entry name" value="Pept_S9A_N"/>
</dbReference>
<dbReference type="SUPFAM" id="SSF50993">
    <property type="entry name" value="Peptidase/esterase 'gauge' domain"/>
    <property type="match status" value="1"/>
</dbReference>
<evidence type="ECO:0000259" key="6">
    <source>
        <dbReference type="Pfam" id="PF02897"/>
    </source>
</evidence>
<dbReference type="RefSeq" id="WP_076704405.1">
    <property type="nucleotide sequence ID" value="NZ_MRDE01000067.1"/>
</dbReference>
<evidence type="ECO:0000313" key="7">
    <source>
        <dbReference type="EMBL" id="OMH23952.1"/>
    </source>
</evidence>
<dbReference type="Pfam" id="PF02897">
    <property type="entry name" value="Peptidase_S9_N"/>
    <property type="match status" value="1"/>
</dbReference>
<comment type="caution">
    <text evidence="7">The sequence shown here is derived from an EMBL/GenBank/DDBJ whole genome shotgun (WGS) entry which is preliminary data.</text>
</comment>
<dbReference type="InterPro" id="IPR051543">
    <property type="entry name" value="Serine_Peptidase_S9A"/>
</dbReference>
<dbReference type="InterPro" id="IPR029058">
    <property type="entry name" value="AB_hydrolase_fold"/>
</dbReference>
<dbReference type="InterPro" id="IPR002470">
    <property type="entry name" value="Peptidase_S9A"/>
</dbReference>